<keyword evidence="2" id="KW-0238">DNA-binding</keyword>
<dbReference type="SUPFAM" id="SSF46689">
    <property type="entry name" value="Homeodomain-like"/>
    <property type="match status" value="1"/>
</dbReference>
<dbReference type="InterPro" id="IPR009057">
    <property type="entry name" value="Homeodomain-like_sf"/>
</dbReference>
<dbReference type="PANTHER" id="PTHR47894:SF1">
    <property type="entry name" value="HTH-TYPE TRANSCRIPTIONAL REGULATOR VQSM"/>
    <property type="match status" value="1"/>
</dbReference>
<name>A0ABQ0AEB8_9GAMM</name>
<dbReference type="RefSeq" id="WP_353304311.1">
    <property type="nucleotide sequence ID" value="NZ_BAABWN010000016.1"/>
</dbReference>
<evidence type="ECO:0000259" key="4">
    <source>
        <dbReference type="PROSITE" id="PS01124"/>
    </source>
</evidence>
<accession>A0ABQ0AEB8</accession>
<evidence type="ECO:0000256" key="1">
    <source>
        <dbReference type="ARBA" id="ARBA00023015"/>
    </source>
</evidence>
<keyword evidence="3" id="KW-0804">Transcription</keyword>
<dbReference type="InterPro" id="IPR020449">
    <property type="entry name" value="Tscrpt_reg_AraC-type_HTH"/>
</dbReference>
<keyword evidence="6" id="KW-1185">Reference proteome</keyword>
<dbReference type="Pfam" id="PF12833">
    <property type="entry name" value="HTH_18"/>
    <property type="match status" value="1"/>
</dbReference>
<dbReference type="InterPro" id="IPR018060">
    <property type="entry name" value="HTH_AraC"/>
</dbReference>
<feature type="domain" description="HTH araC/xylS-type" evidence="4">
    <location>
        <begin position="241"/>
        <end position="339"/>
    </location>
</feature>
<evidence type="ECO:0000313" key="5">
    <source>
        <dbReference type="EMBL" id="GAA6169922.1"/>
    </source>
</evidence>
<dbReference type="EMBL" id="BAABWN010000016">
    <property type="protein sequence ID" value="GAA6169922.1"/>
    <property type="molecule type" value="Genomic_DNA"/>
</dbReference>
<proteinExistence type="predicted"/>
<dbReference type="InterPro" id="IPR032687">
    <property type="entry name" value="AraC-type_N"/>
</dbReference>
<dbReference type="Pfam" id="PF12625">
    <property type="entry name" value="Arabinose_bd"/>
    <property type="match status" value="1"/>
</dbReference>
<sequence>MQKTAMTSAVQREVLHPIYIELLLHLAQNKGVKPHKLVSPKLADSLKFRHKPATFFHLVERFMELCPDKYLPVNFGRQSDLAAAGTIGSAVMSAPTVRDAFEIICRFYPLTGMSYDINYKRTASETIVQMDMSDPEVPSSARNFLLESLVHSWAGCYKILRGEEIRIKSISFDFQPTTPSDYYREHFGAEVFVSTGRNIVVFDNYLFEQANLTRNSSVHSRFVARCEAALQRYRGGVTCSQIVRRYLKSENNLTSAILASIASSMNISSRTLNRRLQAENYKFSQLLQEERLSRACELLKTSAMTTAEIAEQLGYSDASNFRRAFKKWVGFSPSEFREKSPELLNGI</sequence>
<evidence type="ECO:0000256" key="2">
    <source>
        <dbReference type="ARBA" id="ARBA00023125"/>
    </source>
</evidence>
<evidence type="ECO:0000313" key="6">
    <source>
        <dbReference type="Proteomes" id="UP001465153"/>
    </source>
</evidence>
<organism evidence="5 6">
    <name type="scientific">Sessilibacter corallicola</name>
    <dbReference type="NCBI Taxonomy" id="2904075"/>
    <lineage>
        <taxon>Bacteria</taxon>
        <taxon>Pseudomonadati</taxon>
        <taxon>Pseudomonadota</taxon>
        <taxon>Gammaproteobacteria</taxon>
        <taxon>Cellvibrionales</taxon>
        <taxon>Cellvibrionaceae</taxon>
        <taxon>Sessilibacter</taxon>
    </lineage>
</organism>
<dbReference type="PRINTS" id="PR00032">
    <property type="entry name" value="HTHARAC"/>
</dbReference>
<dbReference type="Proteomes" id="UP001465153">
    <property type="component" value="Unassembled WGS sequence"/>
</dbReference>
<dbReference type="PANTHER" id="PTHR47894">
    <property type="entry name" value="HTH-TYPE TRANSCRIPTIONAL REGULATOR GADX"/>
    <property type="match status" value="1"/>
</dbReference>
<protein>
    <submittedName>
        <fullName evidence="5">AraC family transcriptional regulator</fullName>
    </submittedName>
</protein>
<keyword evidence="1" id="KW-0805">Transcription regulation</keyword>
<reference evidence="5 6" key="1">
    <citation type="submission" date="2024-04" db="EMBL/GenBank/DDBJ databases">
        <title>Draft genome sequence of Sessilibacter corallicola NBRC 116591.</title>
        <authorList>
            <person name="Miyakawa T."/>
            <person name="Kusuya Y."/>
            <person name="Miura T."/>
        </authorList>
    </citation>
    <scope>NUCLEOTIDE SEQUENCE [LARGE SCALE GENOMIC DNA]</scope>
    <source>
        <strain evidence="5 6">KU-00831-HH</strain>
    </source>
</reference>
<dbReference type="SMART" id="SM00342">
    <property type="entry name" value="HTH_ARAC"/>
    <property type="match status" value="1"/>
</dbReference>
<dbReference type="Gene3D" id="1.10.10.60">
    <property type="entry name" value="Homeodomain-like"/>
    <property type="match status" value="1"/>
</dbReference>
<comment type="caution">
    <text evidence="5">The sequence shown here is derived from an EMBL/GenBank/DDBJ whole genome shotgun (WGS) entry which is preliminary data.</text>
</comment>
<evidence type="ECO:0000256" key="3">
    <source>
        <dbReference type="ARBA" id="ARBA00023163"/>
    </source>
</evidence>
<gene>
    <name evidence="5" type="ORF">NBRC116591_37340</name>
</gene>
<dbReference type="PROSITE" id="PS01124">
    <property type="entry name" value="HTH_ARAC_FAMILY_2"/>
    <property type="match status" value="1"/>
</dbReference>